<dbReference type="Pfam" id="PF10697">
    <property type="entry name" value="DUF2502"/>
    <property type="match status" value="1"/>
</dbReference>
<reference evidence="3 4" key="2">
    <citation type="submission" date="2020-06" db="EMBL/GenBank/DDBJ databases">
        <title>Polyphasic characterization of a Rahnella strain isolated from tree sap.</title>
        <authorList>
            <person name="Kim I.S."/>
        </authorList>
    </citation>
    <scope>NUCLEOTIDE SEQUENCE [LARGE SCALE GENOMIC DNA]</scope>
    <source>
        <strain evidence="3 4">SAP-1</strain>
    </source>
</reference>
<reference evidence="3 4" key="1">
    <citation type="submission" date="2020-01" db="EMBL/GenBank/DDBJ databases">
        <authorList>
            <person name="Lee S.D."/>
        </authorList>
    </citation>
    <scope>NUCLEOTIDE SEQUENCE [LARGE SCALE GENOMIC DNA]</scope>
    <source>
        <strain evidence="3 4">SAP-1</strain>
    </source>
</reference>
<dbReference type="RefSeq" id="WP_169402700.1">
    <property type="nucleotide sequence ID" value="NZ_JAADJU010000004.1"/>
</dbReference>
<feature type="chain" id="PRO_5032332981" evidence="2">
    <location>
        <begin position="24"/>
        <end position="116"/>
    </location>
</feature>
<keyword evidence="2" id="KW-0732">Signal</keyword>
<protein>
    <submittedName>
        <fullName evidence="3">DUF2502 domain-containing protein</fullName>
    </submittedName>
</protein>
<dbReference type="InterPro" id="IPR019638">
    <property type="entry name" value="DUF2502"/>
</dbReference>
<keyword evidence="4" id="KW-1185">Reference proteome</keyword>
<dbReference type="Proteomes" id="UP000585363">
    <property type="component" value="Unassembled WGS sequence"/>
</dbReference>
<comment type="caution">
    <text evidence="3">The sequence shown here is derived from an EMBL/GenBank/DDBJ whole genome shotgun (WGS) entry which is preliminary data.</text>
</comment>
<feature type="signal peptide" evidence="2">
    <location>
        <begin position="1"/>
        <end position="23"/>
    </location>
</feature>
<evidence type="ECO:0000256" key="2">
    <source>
        <dbReference type="SAM" id="SignalP"/>
    </source>
</evidence>
<dbReference type="EMBL" id="JAADJU010000004">
    <property type="protein sequence ID" value="NMP27008.1"/>
    <property type="molecule type" value="Genomic_DNA"/>
</dbReference>
<dbReference type="AlphaFoldDB" id="A0A848MFC6"/>
<evidence type="ECO:0000313" key="3">
    <source>
        <dbReference type="EMBL" id="NMP27008.1"/>
    </source>
</evidence>
<gene>
    <name evidence="3" type="ORF">GW590_09025</name>
</gene>
<feature type="compositionally biased region" description="Basic and acidic residues" evidence="1">
    <location>
        <begin position="94"/>
        <end position="109"/>
    </location>
</feature>
<evidence type="ECO:0000313" key="4">
    <source>
        <dbReference type="Proteomes" id="UP000585363"/>
    </source>
</evidence>
<evidence type="ECO:0000256" key="1">
    <source>
        <dbReference type="SAM" id="MobiDB-lite"/>
    </source>
</evidence>
<proteinExistence type="predicted"/>
<accession>A0A848MFC6</accession>
<sequence>MKKILLVLAVVSAFSGMPAIAHADVSVGVNVPGFSMRIGDRDPRGYYWDGGDWRPPGWWSHHRRDRGRWVYYEPVPPPPPPRYWRHDPYWREGPPPRHWHDGPPGRWREGPPPGRW</sequence>
<organism evidence="3 4">
    <name type="scientific">Rouxiella aceris</name>
    <dbReference type="NCBI Taxonomy" id="2703884"/>
    <lineage>
        <taxon>Bacteria</taxon>
        <taxon>Pseudomonadati</taxon>
        <taxon>Pseudomonadota</taxon>
        <taxon>Gammaproteobacteria</taxon>
        <taxon>Enterobacterales</taxon>
        <taxon>Yersiniaceae</taxon>
        <taxon>Rouxiella</taxon>
    </lineage>
</organism>
<feature type="region of interest" description="Disordered" evidence="1">
    <location>
        <begin position="94"/>
        <end position="116"/>
    </location>
</feature>
<name>A0A848MFC6_9GAMM</name>